<dbReference type="EMBL" id="JPKZ01001964">
    <property type="protein sequence ID" value="KHN78970.1"/>
    <property type="molecule type" value="Genomic_DNA"/>
</dbReference>
<evidence type="ECO:0000313" key="1">
    <source>
        <dbReference type="EMBL" id="KHN78970.1"/>
    </source>
</evidence>
<protein>
    <submittedName>
        <fullName evidence="1">Uncharacterized protein</fullName>
    </submittedName>
</protein>
<comment type="caution">
    <text evidence="1">The sequence shown here is derived from an EMBL/GenBank/DDBJ whole genome shotgun (WGS) entry which is preliminary data.</text>
</comment>
<gene>
    <name evidence="1" type="ORF">Tcan_09040</name>
</gene>
<sequence length="57" mass="6239">MLEAALSLFEADWTEGIVETPTRELNSRTLYCELNAIDKLGFPVGGDSGNATFLLTF</sequence>
<dbReference type="Proteomes" id="UP000031036">
    <property type="component" value="Unassembled WGS sequence"/>
</dbReference>
<reference evidence="1 2" key="1">
    <citation type="submission" date="2014-11" db="EMBL/GenBank/DDBJ databases">
        <title>Genetic blueprint of the zoonotic pathogen Toxocara canis.</title>
        <authorList>
            <person name="Zhu X.-Q."/>
            <person name="Korhonen P.K."/>
            <person name="Cai H."/>
            <person name="Young N.D."/>
            <person name="Nejsum P."/>
            <person name="von Samson-Himmelstjerna G."/>
            <person name="Boag P.R."/>
            <person name="Tan P."/>
            <person name="Li Q."/>
            <person name="Min J."/>
            <person name="Yang Y."/>
            <person name="Wang X."/>
            <person name="Fang X."/>
            <person name="Hall R.S."/>
            <person name="Hofmann A."/>
            <person name="Sternberg P.W."/>
            <person name="Jex A.R."/>
            <person name="Gasser R.B."/>
        </authorList>
    </citation>
    <scope>NUCLEOTIDE SEQUENCE [LARGE SCALE GENOMIC DNA]</scope>
    <source>
        <strain evidence="1">PN_DK_2014</strain>
    </source>
</reference>
<accession>A0A0B2VDA1</accession>
<evidence type="ECO:0000313" key="2">
    <source>
        <dbReference type="Proteomes" id="UP000031036"/>
    </source>
</evidence>
<dbReference type="AlphaFoldDB" id="A0A0B2VDA1"/>
<name>A0A0B2VDA1_TOXCA</name>
<organism evidence="1 2">
    <name type="scientific">Toxocara canis</name>
    <name type="common">Canine roundworm</name>
    <dbReference type="NCBI Taxonomy" id="6265"/>
    <lineage>
        <taxon>Eukaryota</taxon>
        <taxon>Metazoa</taxon>
        <taxon>Ecdysozoa</taxon>
        <taxon>Nematoda</taxon>
        <taxon>Chromadorea</taxon>
        <taxon>Rhabditida</taxon>
        <taxon>Spirurina</taxon>
        <taxon>Ascaridomorpha</taxon>
        <taxon>Ascaridoidea</taxon>
        <taxon>Toxocaridae</taxon>
        <taxon>Toxocara</taxon>
    </lineage>
</organism>
<proteinExistence type="predicted"/>
<keyword evidence="2" id="KW-1185">Reference proteome</keyword>